<evidence type="ECO:0000313" key="2">
    <source>
        <dbReference type="Proteomes" id="UP000244336"/>
    </source>
</evidence>
<organism evidence="1 2">
    <name type="scientific">Panicum hallii var. hallii</name>
    <dbReference type="NCBI Taxonomy" id="1504633"/>
    <lineage>
        <taxon>Eukaryota</taxon>
        <taxon>Viridiplantae</taxon>
        <taxon>Streptophyta</taxon>
        <taxon>Embryophyta</taxon>
        <taxon>Tracheophyta</taxon>
        <taxon>Spermatophyta</taxon>
        <taxon>Magnoliopsida</taxon>
        <taxon>Liliopsida</taxon>
        <taxon>Poales</taxon>
        <taxon>Poaceae</taxon>
        <taxon>PACMAD clade</taxon>
        <taxon>Panicoideae</taxon>
        <taxon>Panicodae</taxon>
        <taxon>Paniceae</taxon>
        <taxon>Panicinae</taxon>
        <taxon>Panicum</taxon>
        <taxon>Panicum sect. Panicum</taxon>
    </lineage>
</organism>
<protein>
    <submittedName>
        <fullName evidence="1">Uncharacterized protein</fullName>
    </submittedName>
</protein>
<sequence length="72" mass="7784">MYGHPSTVAIPSIQSCYANAAMLHFNMYVNSLGMDAYGVQGGYTSLLLGVHQDAASVVRKLYFDGVPNNENI</sequence>
<accession>A0A2T7D070</accession>
<dbReference type="Gramene" id="PUZ48997">
    <property type="protein sequence ID" value="PUZ48997"/>
    <property type="gene ID" value="GQ55_7G290800"/>
</dbReference>
<name>A0A2T7D070_9POAL</name>
<keyword evidence="2" id="KW-1185">Reference proteome</keyword>
<dbReference type="OrthoDB" id="691467at2759"/>
<evidence type="ECO:0000313" key="1">
    <source>
        <dbReference type="EMBL" id="PUZ48997.1"/>
    </source>
</evidence>
<reference evidence="1 2" key="1">
    <citation type="submission" date="2018-04" db="EMBL/GenBank/DDBJ databases">
        <title>WGS assembly of Panicum hallii var. hallii HAL2.</title>
        <authorList>
            <person name="Lovell J."/>
            <person name="Jenkins J."/>
            <person name="Lowry D."/>
            <person name="Mamidi S."/>
            <person name="Sreedasyam A."/>
            <person name="Weng X."/>
            <person name="Barry K."/>
            <person name="Bonette J."/>
            <person name="Campitelli B."/>
            <person name="Daum C."/>
            <person name="Gordon S."/>
            <person name="Gould B."/>
            <person name="Lipzen A."/>
            <person name="MacQueen A."/>
            <person name="Palacio-Mejia J."/>
            <person name="Plott C."/>
            <person name="Shakirov E."/>
            <person name="Shu S."/>
            <person name="Yoshinaga Y."/>
            <person name="Zane M."/>
            <person name="Rokhsar D."/>
            <person name="Grimwood J."/>
            <person name="Schmutz J."/>
            <person name="Juenger T."/>
        </authorList>
    </citation>
    <scope>NUCLEOTIDE SEQUENCE [LARGE SCALE GENOMIC DNA]</scope>
    <source>
        <strain evidence="2">cv. HAL2</strain>
    </source>
</reference>
<dbReference type="Proteomes" id="UP000244336">
    <property type="component" value="Chromosome 7"/>
</dbReference>
<gene>
    <name evidence="1" type="ORF">GQ55_7G290800</name>
</gene>
<dbReference type="EMBL" id="CM009755">
    <property type="protein sequence ID" value="PUZ48997.1"/>
    <property type="molecule type" value="Genomic_DNA"/>
</dbReference>
<proteinExistence type="predicted"/>
<dbReference type="AlphaFoldDB" id="A0A2T7D070"/>